<dbReference type="CDD" id="cd00609">
    <property type="entry name" value="AAT_like"/>
    <property type="match status" value="1"/>
</dbReference>
<keyword evidence="3 7" id="KW-0032">Aminotransferase</keyword>
<dbReference type="Gene3D" id="3.90.1150.10">
    <property type="entry name" value="Aspartate Aminotransferase, domain 1"/>
    <property type="match status" value="1"/>
</dbReference>
<dbReference type="SUPFAM" id="SSF53383">
    <property type="entry name" value="PLP-dependent transferases"/>
    <property type="match status" value="1"/>
</dbReference>
<comment type="cofactor">
    <cofactor evidence="1">
        <name>pyridoxal 5'-phosphate</name>
        <dbReference type="ChEBI" id="CHEBI:597326"/>
    </cofactor>
</comment>
<evidence type="ECO:0000313" key="7">
    <source>
        <dbReference type="EMBL" id="CAA9272691.1"/>
    </source>
</evidence>
<dbReference type="GO" id="GO:0030170">
    <property type="term" value="F:pyridoxal phosphate binding"/>
    <property type="evidence" value="ECO:0007669"/>
    <property type="project" value="InterPro"/>
</dbReference>
<dbReference type="AlphaFoldDB" id="A0A6J4JC49"/>
<comment type="similarity">
    <text evidence="2">Belongs to the class-I pyridoxal-phosphate-dependent aminotransferase family.</text>
</comment>
<evidence type="ECO:0000256" key="2">
    <source>
        <dbReference type="ARBA" id="ARBA00007441"/>
    </source>
</evidence>
<proteinExistence type="inferred from homology"/>
<dbReference type="GO" id="GO:0004069">
    <property type="term" value="F:L-aspartate:2-oxoglutarate aminotransferase activity"/>
    <property type="evidence" value="ECO:0007669"/>
    <property type="project" value="UniProtKB-EC"/>
</dbReference>
<dbReference type="InterPro" id="IPR015424">
    <property type="entry name" value="PyrdxlP-dep_Trfase"/>
</dbReference>
<name>A0A6J4JC49_9CHLR</name>
<organism evidence="7">
    <name type="scientific">uncultured Chloroflexia bacterium</name>
    <dbReference type="NCBI Taxonomy" id="1672391"/>
    <lineage>
        <taxon>Bacteria</taxon>
        <taxon>Bacillati</taxon>
        <taxon>Chloroflexota</taxon>
        <taxon>Chloroflexia</taxon>
        <taxon>environmental samples</taxon>
    </lineage>
</organism>
<dbReference type="Pfam" id="PF00155">
    <property type="entry name" value="Aminotran_1_2"/>
    <property type="match status" value="1"/>
</dbReference>
<dbReference type="EC" id="2.6.1.1" evidence="7"/>
<dbReference type="PANTHER" id="PTHR46383:SF1">
    <property type="entry name" value="ASPARTATE AMINOTRANSFERASE"/>
    <property type="match status" value="1"/>
</dbReference>
<keyword evidence="4 7" id="KW-0808">Transferase</keyword>
<gene>
    <name evidence="7" type="ORF">AVDCRST_MAG93-2718</name>
</gene>
<protein>
    <submittedName>
        <fullName evidence="7">Aspartate aminotransferase</fullName>
        <ecNumber evidence="7">2.6.1.1</ecNumber>
    </submittedName>
</protein>
<dbReference type="Gene3D" id="3.40.640.10">
    <property type="entry name" value="Type I PLP-dependent aspartate aminotransferase-like (Major domain)"/>
    <property type="match status" value="1"/>
</dbReference>
<reference evidence="7" key="1">
    <citation type="submission" date="2020-02" db="EMBL/GenBank/DDBJ databases">
        <authorList>
            <person name="Meier V. D."/>
        </authorList>
    </citation>
    <scope>NUCLEOTIDE SEQUENCE</scope>
    <source>
        <strain evidence="7">AVDCRST_MAG93</strain>
    </source>
</reference>
<feature type="non-terminal residue" evidence="7">
    <location>
        <position position="204"/>
    </location>
</feature>
<dbReference type="InterPro" id="IPR004839">
    <property type="entry name" value="Aminotransferase_I/II_large"/>
</dbReference>
<dbReference type="InterPro" id="IPR015421">
    <property type="entry name" value="PyrdxlP-dep_Trfase_major"/>
</dbReference>
<evidence type="ECO:0000256" key="5">
    <source>
        <dbReference type="ARBA" id="ARBA00022898"/>
    </source>
</evidence>
<dbReference type="InterPro" id="IPR015422">
    <property type="entry name" value="PyrdxlP-dep_Trfase_small"/>
</dbReference>
<evidence type="ECO:0000256" key="4">
    <source>
        <dbReference type="ARBA" id="ARBA00022679"/>
    </source>
</evidence>
<dbReference type="PANTHER" id="PTHR46383">
    <property type="entry name" value="ASPARTATE AMINOTRANSFERASE"/>
    <property type="match status" value="1"/>
</dbReference>
<sequence>MTSSTSSGGTTVTPEELRALASDGTKLRYALMELAAQIPDAIALGRGDPDLDTPAHVIAAAEAAIRDGRTDIPAPVAGLPELREAIAAKLRRDNGIGVEADGVLVTSGGQEALYLLIQALLDPDDEILVPDPRYTSYDEAIAQAGGTMVLVPTMPEDGFDLNPEVVERAITPRTKALLLVTPSNPTGGIVQPDSLRGIADVARR</sequence>
<dbReference type="GO" id="GO:0006520">
    <property type="term" value="P:amino acid metabolic process"/>
    <property type="evidence" value="ECO:0007669"/>
    <property type="project" value="InterPro"/>
</dbReference>
<evidence type="ECO:0000259" key="6">
    <source>
        <dbReference type="Pfam" id="PF00155"/>
    </source>
</evidence>
<keyword evidence="5" id="KW-0663">Pyridoxal phosphate</keyword>
<feature type="domain" description="Aminotransferase class I/classII large" evidence="6">
    <location>
        <begin position="40"/>
        <end position="204"/>
    </location>
</feature>
<evidence type="ECO:0000256" key="1">
    <source>
        <dbReference type="ARBA" id="ARBA00001933"/>
    </source>
</evidence>
<evidence type="ECO:0000256" key="3">
    <source>
        <dbReference type="ARBA" id="ARBA00022576"/>
    </source>
</evidence>
<dbReference type="EMBL" id="CADCTR010000931">
    <property type="protein sequence ID" value="CAA9272691.1"/>
    <property type="molecule type" value="Genomic_DNA"/>
</dbReference>
<accession>A0A6J4JC49</accession>
<dbReference type="InterPro" id="IPR050596">
    <property type="entry name" value="AspAT/PAT-like"/>
</dbReference>